<protein>
    <recommendedName>
        <fullName evidence="1">Peptidase C14 caspase domain-containing protein</fullName>
    </recommendedName>
</protein>
<dbReference type="Gene3D" id="3.40.50.1460">
    <property type="match status" value="1"/>
</dbReference>
<name>A0ABN7HJ68_9BURK</name>
<dbReference type="Pfam" id="PF00656">
    <property type="entry name" value="Peptidase_C14"/>
    <property type="match status" value="1"/>
</dbReference>
<sequence length="614" mass="66806">MDRRTFLEVALGAPSVLAARRPSSQAANGSRSAIVIGVDRAGDLPPLNAACQNGSDIAHWLRAEGFDVKLLVDSEKPVTIRSVYGAVDEVLSKDNCRQLVVYFAGHGFTSAYSEYWLLSEAPKNPNEAVSLVETTRLALQTGIFNVIFISDACRSTADSLRAQQVRGSVIFPIPQLLSQRPSKVDQFFATHVGEPAWEVPVSKSITAYTGIYTATFLDAYRHPTANMVVSIDTKRVVTNQHLEEYLEKEVPRRLQKKSLLLRQSPDAQVTSGDRTYIGSAGKLITGRVGQEVEQKGDFRPIVATLFDVAQSQLQLAGVRGIGVPDKHLDTATLNLAAQATGFARVETLILNASALSDSVDALSGFVISGMTIKYVVSGPAVAATAQDETHVWIDLRGARAASIALRFSNGSGAVIAALDGYVGNLVFDGSGLTSVSYVPTIKNPLWGDYATNAKRTARMHAALATSARFGVFRVAEQHSEEPWLKDENKYLVEQFLRDLEPTLGMYSAYAYANAGLQPEVEAIAIGLQKRLGIDLFDIAVLSGSMRKREAKNRTGVFPFVPMLAQGWNLLRVANVKLSERVLAFRNSLKPSLWTTLDMQAMEIAEAMLRKGEVQ</sequence>
<dbReference type="EMBL" id="CAJHCP010000002">
    <property type="protein sequence ID" value="CAD6516297.1"/>
    <property type="molecule type" value="Genomic_DNA"/>
</dbReference>
<proteinExistence type="predicted"/>
<evidence type="ECO:0000313" key="3">
    <source>
        <dbReference type="Proteomes" id="UP000598032"/>
    </source>
</evidence>
<dbReference type="Proteomes" id="UP000598032">
    <property type="component" value="Unassembled WGS sequence"/>
</dbReference>
<reference evidence="2 3" key="1">
    <citation type="submission" date="2020-10" db="EMBL/GenBank/DDBJ databases">
        <authorList>
            <person name="Peeters C."/>
        </authorList>
    </citation>
    <scope>NUCLEOTIDE SEQUENCE [LARGE SCALE GENOMIC DNA]</scope>
    <source>
        <strain evidence="2 3">LMG 28140</strain>
    </source>
</reference>
<feature type="domain" description="Peptidase C14 caspase" evidence="1">
    <location>
        <begin position="31"/>
        <end position="227"/>
    </location>
</feature>
<dbReference type="SUPFAM" id="SSF52129">
    <property type="entry name" value="Caspase-like"/>
    <property type="match status" value="1"/>
</dbReference>
<accession>A0ABN7HJ68</accession>
<keyword evidence="3" id="KW-1185">Reference proteome</keyword>
<gene>
    <name evidence="2" type="ORF">LMG28140_00753</name>
</gene>
<organism evidence="2 3">
    <name type="scientific">Paraburkholderia metrosideri</name>
    <dbReference type="NCBI Taxonomy" id="580937"/>
    <lineage>
        <taxon>Bacteria</taxon>
        <taxon>Pseudomonadati</taxon>
        <taxon>Pseudomonadota</taxon>
        <taxon>Betaproteobacteria</taxon>
        <taxon>Burkholderiales</taxon>
        <taxon>Burkholderiaceae</taxon>
        <taxon>Paraburkholderia</taxon>
    </lineage>
</organism>
<evidence type="ECO:0000313" key="2">
    <source>
        <dbReference type="EMBL" id="CAD6516297.1"/>
    </source>
</evidence>
<comment type="caution">
    <text evidence="2">The sequence shown here is derived from an EMBL/GenBank/DDBJ whole genome shotgun (WGS) entry which is preliminary data.</text>
</comment>
<evidence type="ECO:0000259" key="1">
    <source>
        <dbReference type="Pfam" id="PF00656"/>
    </source>
</evidence>
<dbReference type="InterPro" id="IPR011600">
    <property type="entry name" value="Pept_C14_caspase"/>
</dbReference>
<dbReference type="InterPro" id="IPR029030">
    <property type="entry name" value="Caspase-like_dom_sf"/>
</dbReference>